<name>A0A2T4BTW2_TRILO</name>
<keyword evidence="2" id="KW-1185">Reference proteome</keyword>
<dbReference type="AlphaFoldDB" id="A0A2T4BTW2"/>
<accession>A0A2T4BTW2</accession>
<dbReference type="Proteomes" id="UP000240760">
    <property type="component" value="Unassembled WGS sequence"/>
</dbReference>
<proteinExistence type="predicted"/>
<reference evidence="1 2" key="1">
    <citation type="submission" date="2016-07" db="EMBL/GenBank/DDBJ databases">
        <title>Multiple horizontal gene transfer events from other fungi enriched the ability of initially mycotrophic Trichoderma (Ascomycota) to feed on dead plant biomass.</title>
        <authorList>
            <consortium name="DOE Joint Genome Institute"/>
            <person name="Aerts A."/>
            <person name="Atanasova L."/>
            <person name="Chenthamara K."/>
            <person name="Zhang J."/>
            <person name="Grujic M."/>
            <person name="Henrissat B."/>
            <person name="Kuo A."/>
            <person name="Salamov A."/>
            <person name="Lipzen A."/>
            <person name="Labutti K."/>
            <person name="Barry K."/>
            <person name="Miao Y."/>
            <person name="Rahimi M.J."/>
            <person name="Shen Q."/>
            <person name="Grigoriev I.V."/>
            <person name="Kubicek C.P."/>
            <person name="Druzhinina I.S."/>
        </authorList>
    </citation>
    <scope>NUCLEOTIDE SEQUENCE [LARGE SCALE GENOMIC DNA]</scope>
    <source>
        <strain evidence="1 2">ATCC 18648</strain>
    </source>
</reference>
<dbReference type="EMBL" id="KZ679140">
    <property type="protein sequence ID" value="PTB72747.1"/>
    <property type="molecule type" value="Genomic_DNA"/>
</dbReference>
<evidence type="ECO:0000313" key="1">
    <source>
        <dbReference type="EMBL" id="PTB72747.1"/>
    </source>
</evidence>
<evidence type="ECO:0000313" key="2">
    <source>
        <dbReference type="Proteomes" id="UP000240760"/>
    </source>
</evidence>
<sequence>MHISTRPELLPLLLARISYLIPTRLYMYKQAAYMYASACPSPPSTSPIHSSWRCPLASHEALVACSLPPMTLSGGATAPIGESATASGRVPSGSPLSVYEHSSWVSMERGLAEWLRLVVRFMLAAGLEASDHDLGRGAERRRLPFVVYLGSSSGLMCV</sequence>
<organism evidence="1 2">
    <name type="scientific">Trichoderma longibrachiatum ATCC 18648</name>
    <dbReference type="NCBI Taxonomy" id="983965"/>
    <lineage>
        <taxon>Eukaryota</taxon>
        <taxon>Fungi</taxon>
        <taxon>Dikarya</taxon>
        <taxon>Ascomycota</taxon>
        <taxon>Pezizomycotina</taxon>
        <taxon>Sordariomycetes</taxon>
        <taxon>Hypocreomycetidae</taxon>
        <taxon>Hypocreales</taxon>
        <taxon>Hypocreaceae</taxon>
        <taxon>Trichoderma</taxon>
    </lineage>
</organism>
<protein>
    <submittedName>
        <fullName evidence="1">Uncharacterized protein</fullName>
    </submittedName>
</protein>
<gene>
    <name evidence="1" type="ORF">M440DRAFT_1405194</name>
</gene>